<evidence type="ECO:0000313" key="3">
    <source>
        <dbReference type="Proteomes" id="UP000093309"/>
    </source>
</evidence>
<proteinExistence type="predicted"/>
<keyword evidence="1" id="KW-1133">Transmembrane helix</keyword>
<keyword evidence="1" id="KW-0472">Membrane</keyword>
<keyword evidence="3" id="KW-1185">Reference proteome</keyword>
<comment type="caution">
    <text evidence="2">The sequence shown here is derived from an EMBL/GenBank/DDBJ whole genome shotgun (WGS) entry which is preliminary data.</text>
</comment>
<evidence type="ECO:0000313" key="2">
    <source>
        <dbReference type="EMBL" id="OCT11428.1"/>
    </source>
</evidence>
<dbReference type="STRING" id="512399.A8709_07090"/>
<dbReference type="OrthoDB" id="2615856at2"/>
<organism evidence="2 3">
    <name type="scientific">Paenibacillus pectinilyticus</name>
    <dbReference type="NCBI Taxonomy" id="512399"/>
    <lineage>
        <taxon>Bacteria</taxon>
        <taxon>Bacillati</taxon>
        <taxon>Bacillota</taxon>
        <taxon>Bacilli</taxon>
        <taxon>Bacillales</taxon>
        <taxon>Paenibacillaceae</taxon>
        <taxon>Paenibacillus</taxon>
    </lineage>
</organism>
<dbReference type="AlphaFoldDB" id="A0A1C0ZTL9"/>
<keyword evidence="1" id="KW-0812">Transmembrane</keyword>
<dbReference type="Gene3D" id="3.10.450.420">
    <property type="match status" value="1"/>
</dbReference>
<name>A0A1C0ZTL9_9BACL</name>
<dbReference type="Pfam" id="PF16800">
    <property type="entry name" value="Endopep_inhib"/>
    <property type="match status" value="1"/>
</dbReference>
<dbReference type="Proteomes" id="UP000093309">
    <property type="component" value="Unassembled WGS sequence"/>
</dbReference>
<accession>A0A1C0ZTL9</accession>
<feature type="transmembrane region" description="Helical" evidence="1">
    <location>
        <begin position="53"/>
        <end position="70"/>
    </location>
</feature>
<evidence type="ECO:0000256" key="1">
    <source>
        <dbReference type="SAM" id="Phobius"/>
    </source>
</evidence>
<reference evidence="3" key="1">
    <citation type="submission" date="2016-05" db="EMBL/GenBank/DDBJ databases">
        <title>Paenibacillus oryzae. sp. nov., isolated from the rice root.</title>
        <authorList>
            <person name="Zhang J."/>
            <person name="Zhang X."/>
        </authorList>
    </citation>
    <scope>NUCLEOTIDE SEQUENCE [LARGE SCALE GENOMIC DNA]</scope>
    <source>
        <strain evidence="3">KCTC13222</strain>
    </source>
</reference>
<dbReference type="InterPro" id="IPR031841">
    <property type="entry name" value="Endopep_inhib"/>
</dbReference>
<sequence>MGNFSSKMEKITRELLLSIHEYPKLWGNLQKFINKALCEITGNNQITHKRMKYMNIFIILILLLQNLVIGNNQNQSVPELSQELALKLRAEGLKRSSTFIDGGSACDQVERNTQANQDGYYYFCSDLDTYGEMYQYLEETFTHNIAKKLIESVVVVINNRLSYQSVGWGSMNDWSRAIGMIASRDENTITYKFKVPVFGDDYPTDEIQIEYKYITNKGWRINSPARLLR</sequence>
<protein>
    <recommendedName>
        <fullName evidence="4">IseA DL-endopeptidase inhibitor</fullName>
    </recommendedName>
</protein>
<evidence type="ECO:0008006" key="4">
    <source>
        <dbReference type="Google" id="ProtNLM"/>
    </source>
</evidence>
<dbReference type="InterPro" id="IPR053749">
    <property type="entry name" value="TA_system-associated_sf"/>
</dbReference>
<dbReference type="EMBL" id="LYPC01000028">
    <property type="protein sequence ID" value="OCT11428.1"/>
    <property type="molecule type" value="Genomic_DNA"/>
</dbReference>
<gene>
    <name evidence="2" type="ORF">A8709_07090</name>
</gene>